<reference evidence="1 2" key="1">
    <citation type="submission" date="2015-12" db="EMBL/GenBank/DDBJ databases">
        <title>Intraspecies pangenome expansion in the marine bacterium Alteromonas.</title>
        <authorList>
            <person name="Lopez-Perez M."/>
            <person name="Rodriguez-Valera F."/>
        </authorList>
    </citation>
    <scope>NUCLEOTIDE SEQUENCE [LARGE SCALE GENOMIC DNA]</scope>
    <source>
        <strain evidence="1 2">LMG 21861</strain>
    </source>
</reference>
<sequence>MFSICVERVIDKPIDFVFAKLSDHANYAQFKGVEASNLIFKGKLEQNGLGAVREIIAGGANLHEEIVAYDPPYKLGYKVVKSKPLPYDHQLGEITLKEIDGKTHATWRSVGHITIFVLGSLYFDKQIQKNGGKAFGSILKQIGNMPS</sequence>
<evidence type="ECO:0008006" key="3">
    <source>
        <dbReference type="Google" id="ProtNLM"/>
    </source>
</evidence>
<accession>A0ABM5YNV1</accession>
<dbReference type="CDD" id="cd07821">
    <property type="entry name" value="PYR_PYL_RCAR_like"/>
    <property type="match status" value="1"/>
</dbReference>
<dbReference type="EMBL" id="CP013926">
    <property type="protein sequence ID" value="AMJ76188.1"/>
    <property type="molecule type" value="Genomic_DNA"/>
</dbReference>
<evidence type="ECO:0000313" key="1">
    <source>
        <dbReference type="EMBL" id="AMJ76188.1"/>
    </source>
</evidence>
<dbReference type="Proteomes" id="UP000056750">
    <property type="component" value="Chromosome"/>
</dbReference>
<protein>
    <recommendedName>
        <fullName evidence="3">SRPBCC family protein</fullName>
    </recommendedName>
</protein>
<dbReference type="Pfam" id="PF10604">
    <property type="entry name" value="Polyketide_cyc2"/>
    <property type="match status" value="1"/>
</dbReference>
<dbReference type="InterPro" id="IPR019587">
    <property type="entry name" value="Polyketide_cyclase/dehydratase"/>
</dbReference>
<dbReference type="SUPFAM" id="SSF55961">
    <property type="entry name" value="Bet v1-like"/>
    <property type="match status" value="1"/>
</dbReference>
<keyword evidence="2" id="KW-1185">Reference proteome</keyword>
<dbReference type="RefSeq" id="WP_057795094.1">
    <property type="nucleotide sequence ID" value="NZ_CP013926.1"/>
</dbReference>
<dbReference type="InterPro" id="IPR023393">
    <property type="entry name" value="START-like_dom_sf"/>
</dbReference>
<dbReference type="Gene3D" id="3.30.530.20">
    <property type="match status" value="1"/>
</dbReference>
<proteinExistence type="predicted"/>
<organism evidence="1 2">
    <name type="scientific">Alteromonas stellipolaris</name>
    <dbReference type="NCBI Taxonomy" id="233316"/>
    <lineage>
        <taxon>Bacteria</taxon>
        <taxon>Pseudomonadati</taxon>
        <taxon>Pseudomonadota</taxon>
        <taxon>Gammaproteobacteria</taxon>
        <taxon>Alteromonadales</taxon>
        <taxon>Alteromonadaceae</taxon>
        <taxon>Alteromonas/Salinimonas group</taxon>
        <taxon>Alteromonas</taxon>
    </lineage>
</organism>
<gene>
    <name evidence="1" type="ORF">AVL57_20785</name>
</gene>
<evidence type="ECO:0000313" key="2">
    <source>
        <dbReference type="Proteomes" id="UP000056750"/>
    </source>
</evidence>
<name>A0ABM5YNV1_9ALTE</name>